<dbReference type="InterPro" id="IPR011990">
    <property type="entry name" value="TPR-like_helical_dom_sf"/>
</dbReference>
<sequence>MTLMDPFGWVGATLDGQFTVEAVVGEGGFGVVYRGRHLGLDVPVAVKCLQVPLDMPPAGRNGFLAKLRGEGQLLHQLSRQTASIVQALDIGATTSPSGVWTPYLVMEWLEGETLSAALAARRGSGLEPMGLDEAIALLSPAAEALAVAHENHVSHRDLKPANLFCARLRGSNVGIKVLDFGIAKVFEETTPFEAARTATNEGQRAFTPVYAAPEQFVREYGATGPWTDVFAMALVLIEVATGQRVLQGESLVDLLMSASTAWCRPDLLSGIASVHPGVASVLRRALAVEPGARFRSMRELWSSLLKARSTPAEEALAATGRAADQGQGFAPTLPTDPARRSAQTVDDRLRRSPAPPSALAGAFLRASGENRICTVLCIDLSSAAARSSHLDDEEIAELTERSREIAVAEVERMGGVITRSGDASVVAVFGVPRATDNDAERAVVAALRITAARVSPTPRHSAAPALLAASFGIATGRVFARASGEPQRPGLLVVAGEAVRLATVLQAAAAAGVIAVTRDTYRQVAGRFNVMPLAPVAVAGRTEPLFCYQVKGAIHGHVAFSRTDFLGLVTKLVGRGAETQRTLDALETVLSERRAQLLTLVGPPGAGRSRLLAELFASLAARPGEVLGLTAQCSPLTADISYSLASALLRQRFRIRPRDSQRAIRRKLRFGLRWLRERHENQAPPPDDDRWMGHATGEEIDVADIDAALAQVEGILGEAAGLNATVASLGPEESGALMKQRITAAFTRLARLAARQLPLVVICDDLQWADDASLDLLESLVQGMADLPLLFVCSARTELLERRPGFGADVEAHHRQEITPLARRHIEDMIRDWLRRVPGLSADVVRALAERAEGSPLIVEELLHLLVDAGAIEARGAEAWVLHEERLGALRLPATIQGIVQARLDRLEPEVREVLMHAAVVGRTFWQGAVDHLRQASATSGTGASVEALLGKLRQRRLVRPREPSTLRGEREMVFADAATHEVAYEMLSAKLRRALHLEAAAWIERRAEPGISMALLAVQYDRAGDAARAASSYALAAARALSFGENAEAIRHLERARALQDLDAETSDGERSGDDAEERQSAAAGERLRVRFDLGDALRRVGRLDDAERVYEEARALIRGVERRAGARGDRTEAISWDARIDARLALIAKVRGALPEARTLAERAITRATETGELRETPAMYALLTYLHRREGRRDESWRAARMGLRICRTIRQRDERWQEDVASILLGVALALAARGRTISAERTYRQVTRLVSDASHPHLVSLAVNGVAAMRLRAGDLAGARETFLRAIRLKERSGDLHQIAIGYSNLAETERAMKEMNAARDHARRAVRIGEQSRAGSDLAEMYRNLAEAELGTRDLRAALAAGQRALVIAETRGQIYLGDVAKTLTRVIVQAASSADAALRASALDASAPLEASFEAHFREGEHRQIAEECRALLASAFGQHSER</sequence>
<feature type="compositionally biased region" description="Basic and acidic residues" evidence="5">
    <location>
        <begin position="1069"/>
        <end position="1083"/>
    </location>
</feature>
<dbReference type="SMART" id="SM00044">
    <property type="entry name" value="CYCc"/>
    <property type="match status" value="1"/>
</dbReference>
<evidence type="ECO:0000256" key="3">
    <source>
        <dbReference type="ARBA" id="ARBA00022840"/>
    </source>
</evidence>
<dbReference type="SUPFAM" id="SSF48452">
    <property type="entry name" value="TPR-like"/>
    <property type="match status" value="2"/>
</dbReference>
<name>A0ABT5CGB9_9BACT</name>
<accession>A0ABT5CGB9</accession>
<evidence type="ECO:0000256" key="2">
    <source>
        <dbReference type="ARBA" id="ARBA00022741"/>
    </source>
</evidence>
<dbReference type="InterPro" id="IPR027417">
    <property type="entry name" value="P-loop_NTPase"/>
</dbReference>
<keyword evidence="3 4" id="KW-0067">ATP-binding</keyword>
<feature type="binding site" evidence="4">
    <location>
        <position position="47"/>
    </location>
    <ligand>
        <name>ATP</name>
        <dbReference type="ChEBI" id="CHEBI:30616"/>
    </ligand>
</feature>
<dbReference type="Pfam" id="PF00069">
    <property type="entry name" value="Pkinase"/>
    <property type="match status" value="1"/>
</dbReference>
<dbReference type="Gene3D" id="3.30.70.1230">
    <property type="entry name" value="Nucleotide cyclase"/>
    <property type="match status" value="1"/>
</dbReference>
<evidence type="ECO:0000256" key="4">
    <source>
        <dbReference type="PROSITE-ProRule" id="PRU10141"/>
    </source>
</evidence>
<organism evidence="7 8">
    <name type="scientific">Sorangium atrum</name>
    <dbReference type="NCBI Taxonomy" id="2995308"/>
    <lineage>
        <taxon>Bacteria</taxon>
        <taxon>Pseudomonadati</taxon>
        <taxon>Myxococcota</taxon>
        <taxon>Polyangia</taxon>
        <taxon>Polyangiales</taxon>
        <taxon>Polyangiaceae</taxon>
        <taxon>Sorangium</taxon>
    </lineage>
</organism>
<feature type="region of interest" description="Disordered" evidence="5">
    <location>
        <begin position="320"/>
        <end position="353"/>
    </location>
</feature>
<keyword evidence="8" id="KW-1185">Reference proteome</keyword>
<dbReference type="PANTHER" id="PTHR16305:SF28">
    <property type="entry name" value="GUANYLATE CYCLASE DOMAIN-CONTAINING PROTEIN"/>
    <property type="match status" value="1"/>
</dbReference>
<dbReference type="SUPFAM" id="SSF55073">
    <property type="entry name" value="Nucleotide cyclase"/>
    <property type="match status" value="1"/>
</dbReference>
<dbReference type="Proteomes" id="UP001217485">
    <property type="component" value="Unassembled WGS sequence"/>
</dbReference>
<dbReference type="InterPro" id="IPR000719">
    <property type="entry name" value="Prot_kinase_dom"/>
</dbReference>
<feature type="region of interest" description="Disordered" evidence="5">
    <location>
        <begin position="1062"/>
        <end position="1083"/>
    </location>
</feature>
<dbReference type="Pfam" id="PF13191">
    <property type="entry name" value="AAA_16"/>
    <property type="match status" value="1"/>
</dbReference>
<dbReference type="InterPro" id="IPR019734">
    <property type="entry name" value="TPR_rpt"/>
</dbReference>
<dbReference type="CDD" id="cd14014">
    <property type="entry name" value="STKc_PknB_like"/>
    <property type="match status" value="1"/>
</dbReference>
<dbReference type="Gene3D" id="1.25.40.10">
    <property type="entry name" value="Tetratricopeptide repeat domain"/>
    <property type="match status" value="2"/>
</dbReference>
<dbReference type="CDD" id="cd07302">
    <property type="entry name" value="CHD"/>
    <property type="match status" value="1"/>
</dbReference>
<gene>
    <name evidence="7" type="ORF">POL72_47695</name>
</gene>
<dbReference type="Gene3D" id="3.30.200.20">
    <property type="entry name" value="Phosphorylase Kinase, domain 1"/>
    <property type="match status" value="1"/>
</dbReference>
<dbReference type="SUPFAM" id="SSF52540">
    <property type="entry name" value="P-loop containing nucleoside triphosphate hydrolases"/>
    <property type="match status" value="1"/>
</dbReference>
<dbReference type="InterPro" id="IPR008271">
    <property type="entry name" value="Ser/Thr_kinase_AS"/>
</dbReference>
<dbReference type="PROSITE" id="PS00108">
    <property type="entry name" value="PROTEIN_KINASE_ST"/>
    <property type="match status" value="1"/>
</dbReference>
<protein>
    <submittedName>
        <fullName evidence="7">AAA family ATPase</fullName>
    </submittedName>
</protein>
<evidence type="ECO:0000313" key="8">
    <source>
        <dbReference type="Proteomes" id="UP001217485"/>
    </source>
</evidence>
<dbReference type="PROSITE" id="PS00107">
    <property type="entry name" value="PROTEIN_KINASE_ATP"/>
    <property type="match status" value="1"/>
</dbReference>
<dbReference type="SMART" id="SM00028">
    <property type="entry name" value="TPR"/>
    <property type="match status" value="5"/>
</dbReference>
<comment type="caution">
    <text evidence="7">The sequence shown here is derived from an EMBL/GenBank/DDBJ whole genome shotgun (WGS) entry which is preliminary data.</text>
</comment>
<dbReference type="EMBL" id="JAQNDK010000006">
    <property type="protein sequence ID" value="MDC0685483.1"/>
    <property type="molecule type" value="Genomic_DNA"/>
</dbReference>
<dbReference type="SUPFAM" id="SSF56112">
    <property type="entry name" value="Protein kinase-like (PK-like)"/>
    <property type="match status" value="1"/>
</dbReference>
<reference evidence="7 8" key="1">
    <citation type="submission" date="2023-01" db="EMBL/GenBank/DDBJ databases">
        <title>Minimal conservation of predation-associated metabolite biosynthetic gene clusters underscores biosynthetic potential of Myxococcota including descriptions for ten novel species: Archangium lansinium sp. nov., Myxococcus landrumus sp. nov., Nannocystis bai.</title>
        <authorList>
            <person name="Ahearne A."/>
            <person name="Stevens C."/>
            <person name="Dowd S."/>
        </authorList>
    </citation>
    <scope>NUCLEOTIDE SEQUENCE [LARGE SCALE GENOMIC DNA]</scope>
    <source>
        <strain evidence="7 8">WIWO2</strain>
    </source>
</reference>
<dbReference type="RefSeq" id="WP_272103792.1">
    <property type="nucleotide sequence ID" value="NZ_JAQNDK010000006.1"/>
</dbReference>
<dbReference type="Gene3D" id="1.10.510.10">
    <property type="entry name" value="Transferase(Phosphotransferase) domain 1"/>
    <property type="match status" value="1"/>
</dbReference>
<dbReference type="PROSITE" id="PS50011">
    <property type="entry name" value="PROTEIN_KINASE_DOM"/>
    <property type="match status" value="1"/>
</dbReference>
<dbReference type="InterPro" id="IPR001054">
    <property type="entry name" value="A/G_cyclase"/>
</dbReference>
<dbReference type="InterPro" id="IPR011009">
    <property type="entry name" value="Kinase-like_dom_sf"/>
</dbReference>
<feature type="domain" description="Protein kinase" evidence="6">
    <location>
        <begin position="18"/>
        <end position="305"/>
    </location>
</feature>
<proteinExistence type="predicted"/>
<dbReference type="SMART" id="SM00220">
    <property type="entry name" value="S_TKc"/>
    <property type="match status" value="1"/>
</dbReference>
<evidence type="ECO:0000256" key="5">
    <source>
        <dbReference type="SAM" id="MobiDB-lite"/>
    </source>
</evidence>
<dbReference type="InterPro" id="IPR041664">
    <property type="entry name" value="AAA_16"/>
</dbReference>
<dbReference type="PANTHER" id="PTHR16305">
    <property type="entry name" value="TESTICULAR SOLUBLE ADENYLYL CYCLASE"/>
    <property type="match status" value="1"/>
</dbReference>
<evidence type="ECO:0000313" key="7">
    <source>
        <dbReference type="EMBL" id="MDC0685483.1"/>
    </source>
</evidence>
<evidence type="ECO:0000256" key="1">
    <source>
        <dbReference type="ARBA" id="ARBA00004167"/>
    </source>
</evidence>
<dbReference type="InterPro" id="IPR029787">
    <property type="entry name" value="Nucleotide_cyclase"/>
</dbReference>
<comment type="subcellular location">
    <subcellularLocation>
        <location evidence="1">Membrane</location>
        <topology evidence="1">Single-pass membrane protein</topology>
    </subcellularLocation>
</comment>
<dbReference type="InterPro" id="IPR017441">
    <property type="entry name" value="Protein_kinase_ATP_BS"/>
</dbReference>
<keyword evidence="2 4" id="KW-0547">Nucleotide-binding</keyword>
<evidence type="ECO:0000259" key="6">
    <source>
        <dbReference type="PROSITE" id="PS50011"/>
    </source>
</evidence>